<evidence type="ECO:0000313" key="4">
    <source>
        <dbReference type="WBParaSite" id="SBAD_0000753801-mRNA-1"/>
    </source>
</evidence>
<dbReference type="AlphaFoldDB" id="A0A183IUG9"/>
<proteinExistence type="predicted"/>
<dbReference type="Gene3D" id="2.30.30.1020">
    <property type="entry name" value="CCR4-NOT complex subunit 2/3/5, C-terminal domain"/>
    <property type="match status" value="1"/>
</dbReference>
<evidence type="ECO:0000313" key="2">
    <source>
        <dbReference type="EMBL" id="VDP12503.1"/>
    </source>
</evidence>
<dbReference type="GO" id="GO:2000036">
    <property type="term" value="P:regulation of stem cell population maintenance"/>
    <property type="evidence" value="ECO:0007669"/>
    <property type="project" value="UniProtKB-ARBA"/>
</dbReference>
<dbReference type="GO" id="GO:0006355">
    <property type="term" value="P:regulation of DNA-templated transcription"/>
    <property type="evidence" value="ECO:0007669"/>
    <property type="project" value="InterPro"/>
</dbReference>
<keyword evidence="3" id="KW-1185">Reference proteome</keyword>
<dbReference type="InterPro" id="IPR007282">
    <property type="entry name" value="NOT2/3/5_C"/>
</dbReference>
<gene>
    <name evidence="2" type="ORF">SBAD_LOCUS7266</name>
</gene>
<reference evidence="2 3" key="2">
    <citation type="submission" date="2018-11" db="EMBL/GenBank/DDBJ databases">
        <authorList>
            <consortium name="Pathogen Informatics"/>
        </authorList>
    </citation>
    <scope>NUCLEOTIDE SEQUENCE [LARGE SCALE GENOMIC DNA]</scope>
</reference>
<evidence type="ECO:0000259" key="1">
    <source>
        <dbReference type="Pfam" id="PF04153"/>
    </source>
</evidence>
<evidence type="ECO:0000313" key="3">
    <source>
        <dbReference type="Proteomes" id="UP000270296"/>
    </source>
</evidence>
<name>A0A183IUG9_9BILA</name>
<protein>
    <submittedName>
        <fullName evidence="4">NOT2_3_5 domain-containing protein</fullName>
    </submittedName>
</protein>
<organism evidence="4">
    <name type="scientific">Soboliphyme baturini</name>
    <dbReference type="NCBI Taxonomy" id="241478"/>
    <lineage>
        <taxon>Eukaryota</taxon>
        <taxon>Metazoa</taxon>
        <taxon>Ecdysozoa</taxon>
        <taxon>Nematoda</taxon>
        <taxon>Enoplea</taxon>
        <taxon>Dorylaimia</taxon>
        <taxon>Dioctophymatida</taxon>
        <taxon>Dioctophymatoidea</taxon>
        <taxon>Soboliphymatidae</taxon>
        <taxon>Soboliphyme</taxon>
    </lineage>
</organism>
<dbReference type="WBParaSite" id="SBAD_0000753801-mRNA-1">
    <property type="protein sequence ID" value="SBAD_0000753801-mRNA-1"/>
    <property type="gene ID" value="SBAD_0000753801"/>
</dbReference>
<reference evidence="4" key="1">
    <citation type="submission" date="2016-06" db="UniProtKB">
        <authorList>
            <consortium name="WormBaseParasite"/>
        </authorList>
    </citation>
    <scope>IDENTIFICATION</scope>
</reference>
<sequence length="115" mass="13984">MNSVNPSEECCFFQYYYGWSTERRDRAIFQLFDTGWTFVQTFNLWYRRLDEPSSGRPSLMPDMQFVYWDVLDWIKKPLSSRTLEQIQATITNRFPNRMPLQDNFAMETFDELLYC</sequence>
<accession>A0A183IUG9</accession>
<dbReference type="Proteomes" id="UP000270296">
    <property type="component" value="Unassembled WGS sequence"/>
</dbReference>
<dbReference type="Pfam" id="PF04153">
    <property type="entry name" value="NOT2_3_5_C"/>
    <property type="match status" value="1"/>
</dbReference>
<dbReference type="EMBL" id="UZAM01010472">
    <property type="protein sequence ID" value="VDP12503.1"/>
    <property type="molecule type" value="Genomic_DNA"/>
</dbReference>
<dbReference type="InterPro" id="IPR038635">
    <property type="entry name" value="CCR4-NOT_su2/3/5_C_sf"/>
</dbReference>
<feature type="domain" description="NOT2/NOT3/NOT5 C-terminal" evidence="1">
    <location>
        <begin position="7"/>
        <end position="77"/>
    </location>
</feature>